<dbReference type="CDD" id="cd12118">
    <property type="entry name" value="ttLC_FACS_AEE21_like"/>
    <property type="match status" value="1"/>
</dbReference>
<dbReference type="NCBIfam" id="NF006020">
    <property type="entry name" value="PRK08162.1"/>
    <property type="match status" value="1"/>
</dbReference>
<dbReference type="PROSITE" id="PS00455">
    <property type="entry name" value="AMP_BINDING"/>
    <property type="match status" value="1"/>
</dbReference>
<dbReference type="Proteomes" id="UP001232992">
    <property type="component" value="Unassembled WGS sequence"/>
</dbReference>
<dbReference type="Gene3D" id="3.40.50.12780">
    <property type="entry name" value="N-terminal domain of ligase-like"/>
    <property type="match status" value="1"/>
</dbReference>
<evidence type="ECO:0000256" key="1">
    <source>
        <dbReference type="ARBA" id="ARBA00006432"/>
    </source>
</evidence>
<feature type="domain" description="AMP-dependent synthetase/ligase" evidence="5">
    <location>
        <begin position="17"/>
        <end position="395"/>
    </location>
</feature>
<dbReference type="PANTHER" id="PTHR43859">
    <property type="entry name" value="ACYL-ACTIVATING ENZYME"/>
    <property type="match status" value="1"/>
</dbReference>
<feature type="domain" description="AMP-binding enzyme C-terminal" evidence="6">
    <location>
        <begin position="445"/>
        <end position="519"/>
    </location>
</feature>
<organism evidence="7 8">
    <name type="scientific">Roseofilum casamattae BLCC-M143</name>
    <dbReference type="NCBI Taxonomy" id="3022442"/>
    <lineage>
        <taxon>Bacteria</taxon>
        <taxon>Bacillati</taxon>
        <taxon>Cyanobacteriota</taxon>
        <taxon>Cyanophyceae</taxon>
        <taxon>Desertifilales</taxon>
        <taxon>Desertifilaceae</taxon>
        <taxon>Roseofilum</taxon>
        <taxon>Roseofilum casamattae</taxon>
    </lineage>
</organism>
<dbReference type="RefSeq" id="WP_283759563.1">
    <property type="nucleotide sequence ID" value="NZ_JAQOSQ010000022.1"/>
</dbReference>
<name>A0ABT7C0F3_9CYAN</name>
<evidence type="ECO:0000256" key="3">
    <source>
        <dbReference type="ARBA" id="ARBA00022832"/>
    </source>
</evidence>
<dbReference type="NCBIfam" id="NF004837">
    <property type="entry name" value="PRK06187.1"/>
    <property type="match status" value="1"/>
</dbReference>
<dbReference type="InterPro" id="IPR042099">
    <property type="entry name" value="ANL_N_sf"/>
</dbReference>
<dbReference type="Pfam" id="PF13193">
    <property type="entry name" value="AMP-binding_C"/>
    <property type="match status" value="1"/>
</dbReference>
<keyword evidence="8" id="KW-1185">Reference proteome</keyword>
<comment type="caution">
    <text evidence="7">The sequence shown here is derived from an EMBL/GenBank/DDBJ whole genome shotgun (WGS) entry which is preliminary data.</text>
</comment>
<dbReference type="Gene3D" id="3.30.300.30">
    <property type="match status" value="1"/>
</dbReference>
<comment type="similarity">
    <text evidence="1">Belongs to the ATP-dependent AMP-binding enzyme family.</text>
</comment>
<dbReference type="InterPro" id="IPR020845">
    <property type="entry name" value="AMP-binding_CS"/>
</dbReference>
<proteinExistence type="inferred from homology"/>
<dbReference type="SUPFAM" id="SSF56801">
    <property type="entry name" value="Acetyl-CoA synthetase-like"/>
    <property type="match status" value="1"/>
</dbReference>
<protein>
    <submittedName>
        <fullName evidence="7">Acyl--CoA ligase family protein</fullName>
    </submittedName>
</protein>
<dbReference type="InterPro" id="IPR025110">
    <property type="entry name" value="AMP-bd_C"/>
</dbReference>
<gene>
    <name evidence="7" type="ORF">PMH09_17090</name>
</gene>
<dbReference type="EMBL" id="JAQOSQ010000022">
    <property type="protein sequence ID" value="MDJ1184906.1"/>
    <property type="molecule type" value="Genomic_DNA"/>
</dbReference>
<evidence type="ECO:0000256" key="2">
    <source>
        <dbReference type="ARBA" id="ARBA00022598"/>
    </source>
</evidence>
<dbReference type="InterPro" id="IPR045851">
    <property type="entry name" value="AMP-bd_C_sf"/>
</dbReference>
<evidence type="ECO:0000313" key="8">
    <source>
        <dbReference type="Proteomes" id="UP001232992"/>
    </source>
</evidence>
<reference evidence="7 8" key="1">
    <citation type="submission" date="2023-01" db="EMBL/GenBank/DDBJ databases">
        <title>Novel diversity within Roseofilum (Cyanobacteria; Desertifilaceae) from marine benthic mats with descriptions of four novel species.</title>
        <authorList>
            <person name="Wang Y."/>
            <person name="Berthold D.E."/>
            <person name="Hu J."/>
            <person name="Lefler F.W."/>
            <person name="Laughinghouse H.D. IV."/>
        </authorList>
    </citation>
    <scope>NUCLEOTIDE SEQUENCE [LARGE SCALE GENOMIC DNA]</scope>
    <source>
        <strain evidence="7 8">BLCC-M143</strain>
    </source>
</reference>
<accession>A0ABT7C0F3</accession>
<evidence type="ECO:0000259" key="6">
    <source>
        <dbReference type="Pfam" id="PF13193"/>
    </source>
</evidence>
<evidence type="ECO:0000313" key="7">
    <source>
        <dbReference type="EMBL" id="MDJ1184906.1"/>
    </source>
</evidence>
<sequence length="538" mass="59470">MVTEGVSYHYLTPQCFLDRSARVFADKVAIAYGEQQWTYAQFATRVNQLANALQEWGLEKGDRVAFLCPNIPPLIEAHFAIPLAGGILIAINSRLAPKDIAYILNDSGARVLCVDTELSALIAPIREELTHLEAIINIVDEQANVSAEKLSELDYETFLAQGSPEPVASSLDSENDPITINYTSGTSGQPKGVVYSHRAVYLNAMGMALEIGMNNRSVYLWTLPMFHCNGWCFPWGVVAVGGTHICLRKFTPKTALSLMMSEKVTHFCGSPTLLIMLANDRTIDRLQLDNTITTIVGGAPPSPSLIEKMESLGIHLIHGYGLTETYGPHTLCVWQAPWNDLSLEEQAKIKARQGVATVHATHLRVVDEAMNDVPADGETLGEVVMRGNNVMQGYFNDPEATESACRGGWFHSGDLAVMHPGGYIELRDRAKDIIISKGMNISTIEIEQAMYKHPAVLEVAAIAIPDKARGEVPKVFVKLKPETTATEDELLQFVRQHLAQFKWPKAIEFTDLPKTATGKVQKYLLRQNEWGDRDKQIN</sequence>
<evidence type="ECO:0000259" key="5">
    <source>
        <dbReference type="Pfam" id="PF00501"/>
    </source>
</evidence>
<dbReference type="GO" id="GO:0016874">
    <property type="term" value="F:ligase activity"/>
    <property type="evidence" value="ECO:0007669"/>
    <property type="project" value="UniProtKB-KW"/>
</dbReference>
<keyword evidence="3" id="KW-0276">Fatty acid metabolism</keyword>
<dbReference type="InterPro" id="IPR000873">
    <property type="entry name" value="AMP-dep_synth/lig_dom"/>
</dbReference>
<dbReference type="PANTHER" id="PTHR43859:SF4">
    <property type="entry name" value="BUTANOATE--COA LIGASE AAE1-RELATED"/>
    <property type="match status" value="1"/>
</dbReference>
<evidence type="ECO:0000256" key="4">
    <source>
        <dbReference type="ARBA" id="ARBA00023098"/>
    </source>
</evidence>
<keyword evidence="2 7" id="KW-0436">Ligase</keyword>
<dbReference type="Pfam" id="PF00501">
    <property type="entry name" value="AMP-binding"/>
    <property type="match status" value="1"/>
</dbReference>
<keyword evidence="4" id="KW-0443">Lipid metabolism</keyword>